<dbReference type="SUPFAM" id="SSF48403">
    <property type="entry name" value="Ankyrin repeat"/>
    <property type="match status" value="1"/>
</dbReference>
<dbReference type="GO" id="GO:0005634">
    <property type="term" value="C:nucleus"/>
    <property type="evidence" value="ECO:0007669"/>
    <property type="project" value="TreeGrafter"/>
</dbReference>
<evidence type="ECO:0000256" key="1">
    <source>
        <dbReference type="ARBA" id="ARBA00023043"/>
    </source>
</evidence>
<dbReference type="Proteomes" id="UP001054252">
    <property type="component" value="Unassembled WGS sequence"/>
</dbReference>
<dbReference type="EMBL" id="BPVZ01000321">
    <property type="protein sequence ID" value="GKV49816.1"/>
    <property type="molecule type" value="Genomic_DNA"/>
</dbReference>
<dbReference type="SMART" id="SM00248">
    <property type="entry name" value="ANK"/>
    <property type="match status" value="2"/>
</dbReference>
<dbReference type="InterPro" id="IPR002110">
    <property type="entry name" value="Ankyrin_rpt"/>
</dbReference>
<accession>A0AAV5MIT5</accession>
<evidence type="ECO:0000313" key="4">
    <source>
        <dbReference type="Proteomes" id="UP001054252"/>
    </source>
</evidence>
<dbReference type="Gene3D" id="1.25.40.20">
    <property type="entry name" value="Ankyrin repeat-containing domain"/>
    <property type="match status" value="1"/>
</dbReference>
<dbReference type="SUPFAM" id="SSF81296">
    <property type="entry name" value="E set domains"/>
    <property type="match status" value="1"/>
</dbReference>
<dbReference type="InterPro" id="IPR036770">
    <property type="entry name" value="Ankyrin_rpt-contain_sf"/>
</dbReference>
<protein>
    <submittedName>
        <fullName evidence="3">Uncharacterized protein</fullName>
    </submittedName>
</protein>
<name>A0AAV5MIT5_9ROSI</name>
<dbReference type="PANTHER" id="PTHR23335:SF30">
    <property type="entry name" value="CALMODULIN-BINDING TRANSCRIPTION ACTIVATOR 3"/>
    <property type="match status" value="1"/>
</dbReference>
<sequence>MFSNWLMEEKLYSESACETTSKSMKYGEHDHVLPPDSDDYLNLKYEEGFKKLDSLNHWNGKELGDGTDVDELHMLPGSGALRGTVENENGIGIGVSSIPTEGQVQTFVPGPSTSQDQLFSIVDFSPNWAYVGSATKVLIVGRFMKSPHVLENCKWSCMFGKVEVPAEVIADGVLCCHTPTHEASRVPFYIMSSNGLACSEMREFEFRTVQIEDINAAENYNGSANDNLQSRFDNLLSSSSKLTTSDPSSWGHISQLSSKISSLLKVAYKELEQMLKTGSVTEFSFEKFKDQLLQKHLKEKLYLWILQKVAEGGDGPSILDEGEQGVLHLAAALGYDWALEPTVLAGVSVDFRDVNGWTALHWAAFCGREHTVASLSSLGAATRALTHPLPKYPSGRTCADLASVNGHKGIAGLLADCSLDVHIPSINLDHQDDAAGPNAVQKISEISAAPLSLGNASDGQSQKDSLAPTCDAATAPTVLTKIVLKVDVARNKQKHKAMTSVCSIRGIDHIIFDMKTRRMQVVGAEIDPVVLVGRLRKIAWAEVLSVGPAERNEGEKDEVKDDEEGPDKDKGPNNGEGPKKDEGPEKEKQEGKKRAPDPALESGKACKILKVYLA</sequence>
<feature type="region of interest" description="Disordered" evidence="2">
    <location>
        <begin position="551"/>
        <end position="601"/>
    </location>
</feature>
<dbReference type="PANTHER" id="PTHR23335">
    <property type="entry name" value="CALMODULIN-BINDING TRANSCRIPTION ACTIVATOR CAMTA"/>
    <property type="match status" value="1"/>
</dbReference>
<comment type="caution">
    <text evidence="3">The sequence shown here is derived from an EMBL/GenBank/DDBJ whole genome shotgun (WGS) entry which is preliminary data.</text>
</comment>
<dbReference type="Gene3D" id="2.60.40.10">
    <property type="entry name" value="Immunoglobulins"/>
    <property type="match status" value="1"/>
</dbReference>
<evidence type="ECO:0000313" key="3">
    <source>
        <dbReference type="EMBL" id="GKV49816.1"/>
    </source>
</evidence>
<dbReference type="InterPro" id="IPR014756">
    <property type="entry name" value="Ig_E-set"/>
</dbReference>
<evidence type="ECO:0000256" key="2">
    <source>
        <dbReference type="SAM" id="MobiDB-lite"/>
    </source>
</evidence>
<dbReference type="GO" id="GO:0006357">
    <property type="term" value="P:regulation of transcription by RNA polymerase II"/>
    <property type="evidence" value="ECO:0007669"/>
    <property type="project" value="TreeGrafter"/>
</dbReference>
<dbReference type="GO" id="GO:0003712">
    <property type="term" value="F:transcription coregulator activity"/>
    <property type="evidence" value="ECO:0007669"/>
    <property type="project" value="TreeGrafter"/>
</dbReference>
<dbReference type="AlphaFoldDB" id="A0AAV5MIT5"/>
<dbReference type="Pfam" id="PF12796">
    <property type="entry name" value="Ank_2"/>
    <property type="match status" value="1"/>
</dbReference>
<dbReference type="Gene3D" id="3.30.70.100">
    <property type="match status" value="1"/>
</dbReference>
<keyword evidence="4" id="KW-1185">Reference proteome</keyword>
<proteinExistence type="predicted"/>
<organism evidence="3 4">
    <name type="scientific">Rubroshorea leprosula</name>
    <dbReference type="NCBI Taxonomy" id="152421"/>
    <lineage>
        <taxon>Eukaryota</taxon>
        <taxon>Viridiplantae</taxon>
        <taxon>Streptophyta</taxon>
        <taxon>Embryophyta</taxon>
        <taxon>Tracheophyta</taxon>
        <taxon>Spermatophyta</taxon>
        <taxon>Magnoliopsida</taxon>
        <taxon>eudicotyledons</taxon>
        <taxon>Gunneridae</taxon>
        <taxon>Pentapetalae</taxon>
        <taxon>rosids</taxon>
        <taxon>malvids</taxon>
        <taxon>Malvales</taxon>
        <taxon>Dipterocarpaceae</taxon>
        <taxon>Rubroshorea</taxon>
    </lineage>
</organism>
<feature type="compositionally biased region" description="Basic and acidic residues" evidence="2">
    <location>
        <begin position="567"/>
        <end position="596"/>
    </location>
</feature>
<dbReference type="FunFam" id="2.60.40.10:FF:000314">
    <property type="entry name" value="Calmodulin-binding transcription activator 2"/>
    <property type="match status" value="1"/>
</dbReference>
<gene>
    <name evidence="3" type="ORF">SLEP1_g56547</name>
</gene>
<dbReference type="InterPro" id="IPR013783">
    <property type="entry name" value="Ig-like_fold"/>
</dbReference>
<dbReference type="GO" id="GO:0003690">
    <property type="term" value="F:double-stranded DNA binding"/>
    <property type="evidence" value="ECO:0007669"/>
    <property type="project" value="TreeGrafter"/>
</dbReference>
<keyword evidence="1" id="KW-0040">ANK repeat</keyword>
<reference evidence="3 4" key="1">
    <citation type="journal article" date="2021" name="Commun. Biol.">
        <title>The genome of Shorea leprosula (Dipterocarpaceae) highlights the ecological relevance of drought in aseasonal tropical rainforests.</title>
        <authorList>
            <person name="Ng K.K.S."/>
            <person name="Kobayashi M.J."/>
            <person name="Fawcett J.A."/>
            <person name="Hatakeyama M."/>
            <person name="Paape T."/>
            <person name="Ng C.H."/>
            <person name="Ang C.C."/>
            <person name="Tnah L.H."/>
            <person name="Lee C.T."/>
            <person name="Nishiyama T."/>
            <person name="Sese J."/>
            <person name="O'Brien M.J."/>
            <person name="Copetti D."/>
            <person name="Mohd Noor M.I."/>
            <person name="Ong R.C."/>
            <person name="Putra M."/>
            <person name="Sireger I.Z."/>
            <person name="Indrioko S."/>
            <person name="Kosugi Y."/>
            <person name="Izuno A."/>
            <person name="Isagi Y."/>
            <person name="Lee S.L."/>
            <person name="Shimizu K.K."/>
        </authorList>
    </citation>
    <scope>NUCLEOTIDE SEQUENCE [LARGE SCALE GENOMIC DNA]</scope>
    <source>
        <strain evidence="3">214</strain>
    </source>
</reference>